<comment type="similarity">
    <text evidence="1">Belongs to the bacterial solute-binding protein 7 family.</text>
</comment>
<keyword evidence="2" id="KW-0813">Transport</keyword>
<sequence length="328" mass="35698">MKPLKLKALTLASLLTVASFASASEIKIALDSKPDLATSGSYNWAHAFGEALKKNGMDVRELPRGSVGNEAEKFDQVSTGLLEVSLSDVRSIAQVDPFIYGVRLPYIFDNIAHMDRTLAAGKVFERINKNLAKQDVLLLSLAPLGPSSGVITTKQAVRSPADMSSLRMRALDDAQISMYKAWGSAGTIVPWGEVPAGLQTGIIDGYLNSPLIPITFGQTDFVKNFSDARVIWPLRAVLVSKYWYDDLSKDDRAAVDAAVKTADAATRTWLEGISVSGLKSLEEHGVTVQRLTDEERAVFRTMSKPVYDSGLMPSADVKIWSDLSDSNR</sequence>
<evidence type="ECO:0000256" key="2">
    <source>
        <dbReference type="ARBA" id="ARBA00022448"/>
    </source>
</evidence>
<dbReference type="Proteomes" id="UP000628710">
    <property type="component" value="Unassembled WGS sequence"/>
</dbReference>
<dbReference type="InterPro" id="IPR018389">
    <property type="entry name" value="DctP_fam"/>
</dbReference>
<dbReference type="EMBL" id="JAEMNX010000002">
    <property type="protein sequence ID" value="MBJ7536563.1"/>
    <property type="molecule type" value="Genomic_DNA"/>
</dbReference>
<evidence type="ECO:0000256" key="4">
    <source>
        <dbReference type="SAM" id="SignalP"/>
    </source>
</evidence>
<evidence type="ECO:0000256" key="3">
    <source>
        <dbReference type="ARBA" id="ARBA00022729"/>
    </source>
</evidence>
<keyword evidence="3 4" id="KW-0732">Signal</keyword>
<dbReference type="GO" id="GO:0055085">
    <property type="term" value="P:transmembrane transport"/>
    <property type="evidence" value="ECO:0007669"/>
    <property type="project" value="InterPro"/>
</dbReference>
<comment type="caution">
    <text evidence="5">The sequence shown here is derived from an EMBL/GenBank/DDBJ whole genome shotgun (WGS) entry which is preliminary data.</text>
</comment>
<dbReference type="Gene3D" id="3.40.190.170">
    <property type="entry name" value="Bacterial extracellular solute-binding protein, family 7"/>
    <property type="match status" value="1"/>
</dbReference>
<organism evidence="5 6">
    <name type="scientific">Marinomonas transparens</name>
    <dbReference type="NCBI Taxonomy" id="2795388"/>
    <lineage>
        <taxon>Bacteria</taxon>
        <taxon>Pseudomonadati</taxon>
        <taxon>Pseudomonadota</taxon>
        <taxon>Gammaproteobacteria</taxon>
        <taxon>Oceanospirillales</taxon>
        <taxon>Oceanospirillaceae</taxon>
        <taxon>Marinomonas</taxon>
    </lineage>
</organism>
<evidence type="ECO:0000313" key="6">
    <source>
        <dbReference type="Proteomes" id="UP000628710"/>
    </source>
</evidence>
<dbReference type="InterPro" id="IPR038404">
    <property type="entry name" value="TRAP_DctP_sf"/>
</dbReference>
<keyword evidence="6" id="KW-1185">Reference proteome</keyword>
<dbReference type="NCBIfam" id="NF037995">
    <property type="entry name" value="TRAP_S1"/>
    <property type="match status" value="1"/>
</dbReference>
<dbReference type="RefSeq" id="WP_199466740.1">
    <property type="nucleotide sequence ID" value="NZ_JAEMNX010000002.1"/>
</dbReference>
<dbReference type="AlphaFoldDB" id="A0A934JLH8"/>
<reference evidence="5" key="1">
    <citation type="submission" date="2020-12" db="EMBL/GenBank/DDBJ databases">
        <title>Marinomonas arctica sp. nov., a psychrotolerant bacterium isolated from the Arctic.</title>
        <authorList>
            <person name="Zhang Y."/>
        </authorList>
    </citation>
    <scope>NUCLEOTIDE SEQUENCE</scope>
    <source>
        <strain evidence="5">C1424</strain>
    </source>
</reference>
<feature type="signal peptide" evidence="4">
    <location>
        <begin position="1"/>
        <end position="23"/>
    </location>
</feature>
<feature type="chain" id="PRO_5037807910" evidence="4">
    <location>
        <begin position="24"/>
        <end position="328"/>
    </location>
</feature>
<dbReference type="Pfam" id="PF03480">
    <property type="entry name" value="DctP"/>
    <property type="match status" value="1"/>
</dbReference>
<gene>
    <name evidence="5" type="ORF">I8J31_02580</name>
</gene>
<dbReference type="PANTHER" id="PTHR33376">
    <property type="match status" value="1"/>
</dbReference>
<dbReference type="CDD" id="cd13603">
    <property type="entry name" value="PBP2_TRAP_Siap_TeaA_like"/>
    <property type="match status" value="1"/>
</dbReference>
<evidence type="ECO:0000313" key="5">
    <source>
        <dbReference type="EMBL" id="MBJ7536563.1"/>
    </source>
</evidence>
<accession>A0A934JLH8</accession>
<evidence type="ECO:0000256" key="1">
    <source>
        <dbReference type="ARBA" id="ARBA00009023"/>
    </source>
</evidence>
<dbReference type="PANTHER" id="PTHR33376:SF7">
    <property type="entry name" value="C4-DICARBOXYLATE-BINDING PROTEIN DCTB"/>
    <property type="match status" value="1"/>
</dbReference>
<protein>
    <submittedName>
        <fullName evidence="5">TRAP transporter substrate-binding protein</fullName>
    </submittedName>
</protein>
<name>A0A934JLH8_9GAMM</name>
<proteinExistence type="inferred from homology"/>